<dbReference type="PANTHER" id="PTHR42770:SF8">
    <property type="entry name" value="PUTRESCINE IMPORTER PUUP"/>
    <property type="match status" value="1"/>
</dbReference>
<dbReference type="GO" id="GO:0022857">
    <property type="term" value="F:transmembrane transporter activity"/>
    <property type="evidence" value="ECO:0007669"/>
    <property type="project" value="InterPro"/>
</dbReference>
<evidence type="ECO:0000256" key="3">
    <source>
        <dbReference type="ARBA" id="ARBA00022692"/>
    </source>
</evidence>
<feature type="transmembrane region" description="Helical" evidence="7">
    <location>
        <begin position="352"/>
        <end position="374"/>
    </location>
</feature>
<gene>
    <name evidence="8" type="ORF">GCM10018785_17680</name>
</gene>
<dbReference type="Gene3D" id="1.20.1740.10">
    <property type="entry name" value="Amino acid/polyamine transporter I"/>
    <property type="match status" value="1"/>
</dbReference>
<keyword evidence="2" id="KW-1003">Cell membrane</keyword>
<feature type="transmembrane region" description="Helical" evidence="7">
    <location>
        <begin position="279"/>
        <end position="304"/>
    </location>
</feature>
<dbReference type="InterPro" id="IPR002293">
    <property type="entry name" value="AA/rel_permease1"/>
</dbReference>
<evidence type="ECO:0000256" key="1">
    <source>
        <dbReference type="ARBA" id="ARBA00004651"/>
    </source>
</evidence>
<evidence type="ECO:0000256" key="2">
    <source>
        <dbReference type="ARBA" id="ARBA00022475"/>
    </source>
</evidence>
<dbReference type="PIRSF" id="PIRSF006060">
    <property type="entry name" value="AA_transporter"/>
    <property type="match status" value="1"/>
</dbReference>
<dbReference type="InterPro" id="IPR050367">
    <property type="entry name" value="APC_superfamily"/>
</dbReference>
<reference evidence="8" key="2">
    <citation type="submission" date="2020-09" db="EMBL/GenBank/DDBJ databases">
        <authorList>
            <person name="Sun Q."/>
            <person name="Ohkuma M."/>
        </authorList>
    </citation>
    <scope>NUCLEOTIDE SEQUENCE</scope>
    <source>
        <strain evidence="8">JCM 4784</strain>
    </source>
</reference>
<feature type="transmembrane region" description="Helical" evidence="7">
    <location>
        <begin position="150"/>
        <end position="170"/>
    </location>
</feature>
<keyword evidence="4 7" id="KW-1133">Transmembrane helix</keyword>
<accession>A0A918ZGJ7</accession>
<dbReference type="Pfam" id="PF13520">
    <property type="entry name" value="AA_permease_2"/>
    <property type="match status" value="1"/>
</dbReference>
<evidence type="ECO:0000256" key="6">
    <source>
        <dbReference type="SAM" id="MobiDB-lite"/>
    </source>
</evidence>
<dbReference type="Proteomes" id="UP000608024">
    <property type="component" value="Unassembled WGS sequence"/>
</dbReference>
<comment type="caution">
    <text evidence="8">The sequence shown here is derived from an EMBL/GenBank/DDBJ whole genome shotgun (WGS) entry which is preliminary data.</text>
</comment>
<protein>
    <submittedName>
        <fullName evidence="8">Amino acid permease</fullName>
    </submittedName>
</protein>
<proteinExistence type="predicted"/>
<keyword evidence="9" id="KW-1185">Reference proteome</keyword>
<sequence length="467" mass="49789">MPNPPRRLSRTLHTRSLTFFGLAYLAPMIILGTFGVLAETTGGAVPTAYLLAFAAMLFTARSYSRMAQEYPVSGSAYTYVRKAVDGRFGFLVGWTALLDYFFLPMVIWLIGASFLSAQFPGVPEWIWIVAFISATSALNILGIKVAARANLILVGFQLLVLACFVGLSFSRTADQGGSLISTTPFFGEESTFAGITTGAAIAAYSFLGFDAVTTLTEEAVDPVRNVPRAIMLTVLIGGGIYLLVAYATQLAHPGGVFRHVDSAALDLARLIGGRLFSSVFLAGLVVTQFASGIAAQASVSRLLYAMGRDGVLPARVFARVSSRFLTPVLNILLAGAIGLVAIALDVETSTSFINFGAFTAFTAVNLCPIVLYFRSGRRRPALGYLVIPAVGAAVCAWLLSRLDEHALLIGSVWLTCGLVYLAWLTGMFRRQPPEMVLDHADPVHSAAARPGGPPSPSASQTDEVRPE</sequence>
<keyword evidence="3 7" id="KW-0812">Transmembrane</keyword>
<feature type="transmembrane region" description="Helical" evidence="7">
    <location>
        <begin position="16"/>
        <end position="37"/>
    </location>
</feature>
<dbReference type="RefSeq" id="WP_190135282.1">
    <property type="nucleotide sequence ID" value="NZ_BNBT01000017.1"/>
</dbReference>
<evidence type="ECO:0000256" key="4">
    <source>
        <dbReference type="ARBA" id="ARBA00022989"/>
    </source>
</evidence>
<organism evidence="8 9">
    <name type="scientific">Streptomyces longispororuber</name>
    <dbReference type="NCBI Taxonomy" id="68230"/>
    <lineage>
        <taxon>Bacteria</taxon>
        <taxon>Bacillati</taxon>
        <taxon>Actinomycetota</taxon>
        <taxon>Actinomycetes</taxon>
        <taxon>Kitasatosporales</taxon>
        <taxon>Streptomycetaceae</taxon>
        <taxon>Streptomyces</taxon>
    </lineage>
</organism>
<feature type="transmembrane region" description="Helical" evidence="7">
    <location>
        <begin position="88"/>
        <end position="110"/>
    </location>
</feature>
<evidence type="ECO:0000256" key="5">
    <source>
        <dbReference type="ARBA" id="ARBA00023136"/>
    </source>
</evidence>
<evidence type="ECO:0000313" key="9">
    <source>
        <dbReference type="Proteomes" id="UP000608024"/>
    </source>
</evidence>
<feature type="transmembrane region" description="Helical" evidence="7">
    <location>
        <begin position="43"/>
        <end position="60"/>
    </location>
</feature>
<feature type="region of interest" description="Disordered" evidence="6">
    <location>
        <begin position="442"/>
        <end position="467"/>
    </location>
</feature>
<feature type="transmembrane region" description="Helical" evidence="7">
    <location>
        <begin position="190"/>
        <end position="209"/>
    </location>
</feature>
<dbReference type="PANTHER" id="PTHR42770">
    <property type="entry name" value="AMINO ACID TRANSPORTER-RELATED"/>
    <property type="match status" value="1"/>
</dbReference>
<keyword evidence="5 7" id="KW-0472">Membrane</keyword>
<feature type="transmembrane region" description="Helical" evidence="7">
    <location>
        <begin position="406"/>
        <end position="425"/>
    </location>
</feature>
<reference evidence="8" key="1">
    <citation type="journal article" date="2014" name="Int. J. Syst. Evol. Microbiol.">
        <title>Complete genome sequence of Corynebacterium casei LMG S-19264T (=DSM 44701T), isolated from a smear-ripened cheese.</title>
        <authorList>
            <consortium name="US DOE Joint Genome Institute (JGI-PGF)"/>
            <person name="Walter F."/>
            <person name="Albersmeier A."/>
            <person name="Kalinowski J."/>
            <person name="Ruckert C."/>
        </authorList>
    </citation>
    <scope>NUCLEOTIDE SEQUENCE</scope>
    <source>
        <strain evidence="8">JCM 4784</strain>
    </source>
</reference>
<evidence type="ECO:0000313" key="8">
    <source>
        <dbReference type="EMBL" id="GHE48561.1"/>
    </source>
</evidence>
<feature type="transmembrane region" description="Helical" evidence="7">
    <location>
        <begin position="324"/>
        <end position="346"/>
    </location>
</feature>
<dbReference type="EMBL" id="BNBT01000017">
    <property type="protein sequence ID" value="GHE48561.1"/>
    <property type="molecule type" value="Genomic_DNA"/>
</dbReference>
<dbReference type="GO" id="GO:0005886">
    <property type="term" value="C:plasma membrane"/>
    <property type="evidence" value="ECO:0007669"/>
    <property type="project" value="UniProtKB-SubCell"/>
</dbReference>
<dbReference type="AlphaFoldDB" id="A0A918ZGJ7"/>
<feature type="transmembrane region" description="Helical" evidence="7">
    <location>
        <begin position="381"/>
        <end position="400"/>
    </location>
</feature>
<name>A0A918ZGJ7_9ACTN</name>
<evidence type="ECO:0000256" key="7">
    <source>
        <dbReference type="SAM" id="Phobius"/>
    </source>
</evidence>
<feature type="transmembrane region" description="Helical" evidence="7">
    <location>
        <begin position="125"/>
        <end position="143"/>
    </location>
</feature>
<feature type="transmembrane region" description="Helical" evidence="7">
    <location>
        <begin position="229"/>
        <end position="248"/>
    </location>
</feature>
<comment type="subcellular location">
    <subcellularLocation>
        <location evidence="1">Cell membrane</location>
        <topology evidence="1">Multi-pass membrane protein</topology>
    </subcellularLocation>
</comment>